<dbReference type="InterPro" id="IPR010280">
    <property type="entry name" value="U5_MeTrfase_fam"/>
</dbReference>
<evidence type="ECO:0000256" key="2">
    <source>
        <dbReference type="ARBA" id="ARBA00022679"/>
    </source>
</evidence>
<dbReference type="NCBIfam" id="TIGR00479">
    <property type="entry name" value="rumA"/>
    <property type="match status" value="1"/>
</dbReference>
<name>A0A926ICD1_9FIRM</name>
<dbReference type="SUPFAM" id="SSF53335">
    <property type="entry name" value="S-adenosyl-L-methionine-dependent methyltransferases"/>
    <property type="match status" value="1"/>
</dbReference>
<dbReference type="Pfam" id="PF05958">
    <property type="entry name" value="tRNA_U5-meth_tr"/>
    <property type="match status" value="1"/>
</dbReference>
<feature type="active site" description="Nucleophile" evidence="4">
    <location>
        <position position="410"/>
    </location>
</feature>
<feature type="domain" description="TRAM" evidence="5">
    <location>
        <begin position="2"/>
        <end position="60"/>
    </location>
</feature>
<dbReference type="Gene3D" id="3.40.50.150">
    <property type="entry name" value="Vaccinia Virus protein VP39"/>
    <property type="match status" value="1"/>
</dbReference>
<dbReference type="AlphaFoldDB" id="A0A926ICD1"/>
<sequence>MELQKNDVIELTVTDISTDGNGVGRHEGMAVFVPGTAAGDRLKVKIVKTCKNYSYGIAAQALSPSPDRVEPGCPVFRQCGGCSLRHISYGAELRIKQNWVYENLRRIGGVREAQWEPILPSPKQSGYRNKAQYPVAEGEDGELRIGFYAKRSHRIIDGGACDLQPPVFGEIVDTIRQICQYHHIPAYDEVSRRGLLRHIYLRSSAHAEEIMVCFVLQNPRLPHAQEFVAALTERFPQIKSIVINVNSQPTNVILGRQCRTLWGSDTIHDTLCGMRFSISPLSFYQVNREGAQALYETARDFASLTGEETLLDLYCGAGTIGLSMASQVKSLIGVEIVPEAIDDAKRNADLNGIKNARFLCADAAKAAKALLDEGLTPDVVVLDPPRKGCDPATIEAVASMGPDRVVMVSCNSATAARDCALFAQKGYRVTRVRPVDMFPRTTHVECVILLTKVGEEEPPSR</sequence>
<dbReference type="FunFam" id="2.40.50.1070:FF:000003">
    <property type="entry name" value="23S rRNA (Uracil-5-)-methyltransferase RumA"/>
    <property type="match status" value="1"/>
</dbReference>
<comment type="caution">
    <text evidence="6">The sequence shown here is derived from an EMBL/GenBank/DDBJ whole genome shotgun (WGS) entry which is preliminary data.</text>
</comment>
<dbReference type="InterPro" id="IPR029063">
    <property type="entry name" value="SAM-dependent_MTases_sf"/>
</dbReference>
<keyword evidence="7" id="KW-1185">Reference proteome</keyword>
<evidence type="ECO:0000259" key="5">
    <source>
        <dbReference type="PROSITE" id="PS50926"/>
    </source>
</evidence>
<accession>A0A926ICD1</accession>
<dbReference type="SUPFAM" id="SSF50249">
    <property type="entry name" value="Nucleic acid-binding proteins"/>
    <property type="match status" value="1"/>
</dbReference>
<protein>
    <submittedName>
        <fullName evidence="6">23S rRNA (Uracil(1939)-C(5))-methyltransferase RlmD</fullName>
        <ecNumber evidence="6">2.1.1.190</ecNumber>
    </submittedName>
</protein>
<organism evidence="6 7">
    <name type="scientific">Zongyangia hominis</name>
    <dbReference type="NCBI Taxonomy" id="2763677"/>
    <lineage>
        <taxon>Bacteria</taxon>
        <taxon>Bacillati</taxon>
        <taxon>Bacillota</taxon>
        <taxon>Clostridia</taxon>
        <taxon>Eubacteriales</taxon>
        <taxon>Oscillospiraceae</taxon>
        <taxon>Zongyangia</taxon>
    </lineage>
</organism>
<keyword evidence="1 4" id="KW-0489">Methyltransferase</keyword>
<comment type="similarity">
    <text evidence="4">Belongs to the class I-like SAM-binding methyltransferase superfamily. RNA M5U methyltransferase family.</text>
</comment>
<dbReference type="FunFam" id="3.40.50.150:FF:000009">
    <property type="entry name" value="23S rRNA (Uracil(1939)-C(5))-methyltransferase RlmD"/>
    <property type="match status" value="1"/>
</dbReference>
<dbReference type="PANTHER" id="PTHR11061">
    <property type="entry name" value="RNA M5U METHYLTRANSFERASE"/>
    <property type="match status" value="1"/>
</dbReference>
<feature type="binding site" evidence="4">
    <location>
        <position position="383"/>
    </location>
    <ligand>
        <name>S-adenosyl-L-methionine</name>
        <dbReference type="ChEBI" id="CHEBI:59789"/>
    </ligand>
</feature>
<dbReference type="GO" id="GO:0070041">
    <property type="term" value="F:rRNA (uridine-C5-)-methyltransferase activity"/>
    <property type="evidence" value="ECO:0007669"/>
    <property type="project" value="TreeGrafter"/>
</dbReference>
<dbReference type="EMBL" id="JACRTC010000007">
    <property type="protein sequence ID" value="MBC8571097.1"/>
    <property type="molecule type" value="Genomic_DNA"/>
</dbReference>
<dbReference type="RefSeq" id="WP_262398189.1">
    <property type="nucleotide sequence ID" value="NZ_JACRTC010000007.1"/>
</dbReference>
<dbReference type="GO" id="GO:0070475">
    <property type="term" value="P:rRNA base methylation"/>
    <property type="evidence" value="ECO:0007669"/>
    <property type="project" value="TreeGrafter"/>
</dbReference>
<dbReference type="PROSITE" id="PS50926">
    <property type="entry name" value="TRAM"/>
    <property type="match status" value="1"/>
</dbReference>
<dbReference type="EC" id="2.1.1.190" evidence="6"/>
<evidence type="ECO:0000313" key="6">
    <source>
        <dbReference type="EMBL" id="MBC8571097.1"/>
    </source>
</evidence>
<feature type="binding site" evidence="4">
    <location>
        <position position="285"/>
    </location>
    <ligand>
        <name>S-adenosyl-L-methionine</name>
        <dbReference type="ChEBI" id="CHEBI:59789"/>
    </ligand>
</feature>
<dbReference type="PROSITE" id="PS51687">
    <property type="entry name" value="SAM_MT_RNA_M5U"/>
    <property type="match status" value="1"/>
</dbReference>
<dbReference type="FunFam" id="2.40.50.140:FF:000097">
    <property type="entry name" value="23S rRNA (uracil(1939)-C(5))-methyltransferase RlmD"/>
    <property type="match status" value="1"/>
</dbReference>
<dbReference type="Pfam" id="PF01938">
    <property type="entry name" value="TRAM"/>
    <property type="match status" value="1"/>
</dbReference>
<feature type="binding site" evidence="4">
    <location>
        <position position="335"/>
    </location>
    <ligand>
        <name>S-adenosyl-L-methionine</name>
        <dbReference type="ChEBI" id="CHEBI:59789"/>
    </ligand>
</feature>
<dbReference type="Gene3D" id="2.40.50.140">
    <property type="entry name" value="Nucleic acid-binding proteins"/>
    <property type="match status" value="1"/>
</dbReference>
<evidence type="ECO:0000256" key="4">
    <source>
        <dbReference type="PROSITE-ProRule" id="PRU01024"/>
    </source>
</evidence>
<dbReference type="Gene3D" id="2.40.50.1070">
    <property type="match status" value="1"/>
</dbReference>
<dbReference type="InterPro" id="IPR002792">
    <property type="entry name" value="TRAM_dom"/>
</dbReference>
<dbReference type="InterPro" id="IPR012340">
    <property type="entry name" value="NA-bd_OB-fold"/>
</dbReference>
<evidence type="ECO:0000313" key="7">
    <source>
        <dbReference type="Proteomes" id="UP000660861"/>
    </source>
</evidence>
<evidence type="ECO:0000256" key="3">
    <source>
        <dbReference type="ARBA" id="ARBA00022691"/>
    </source>
</evidence>
<dbReference type="PANTHER" id="PTHR11061:SF30">
    <property type="entry name" value="TRNA (URACIL(54)-C(5))-METHYLTRANSFERASE"/>
    <property type="match status" value="1"/>
</dbReference>
<keyword evidence="3 4" id="KW-0949">S-adenosyl-L-methionine</keyword>
<evidence type="ECO:0000256" key="1">
    <source>
        <dbReference type="ARBA" id="ARBA00022603"/>
    </source>
</evidence>
<proteinExistence type="inferred from homology"/>
<gene>
    <name evidence="6" type="primary">rlmD</name>
    <name evidence="6" type="ORF">H8709_09705</name>
</gene>
<reference evidence="6" key="1">
    <citation type="submission" date="2020-08" db="EMBL/GenBank/DDBJ databases">
        <title>Genome public.</title>
        <authorList>
            <person name="Liu C."/>
            <person name="Sun Q."/>
        </authorList>
    </citation>
    <scope>NUCLEOTIDE SEQUENCE</scope>
    <source>
        <strain evidence="6">NSJ-54</strain>
    </source>
</reference>
<keyword evidence="2 4" id="KW-0808">Transferase</keyword>
<feature type="binding site" evidence="4">
    <location>
        <position position="314"/>
    </location>
    <ligand>
        <name>S-adenosyl-L-methionine</name>
        <dbReference type="ChEBI" id="CHEBI:59789"/>
    </ligand>
</feature>
<dbReference type="CDD" id="cd02440">
    <property type="entry name" value="AdoMet_MTases"/>
    <property type="match status" value="1"/>
</dbReference>
<dbReference type="Proteomes" id="UP000660861">
    <property type="component" value="Unassembled WGS sequence"/>
</dbReference>